<proteinExistence type="inferred from homology"/>
<keyword evidence="3 4" id="KW-0732">Signal</keyword>
<dbReference type="Proteomes" id="UP000054260">
    <property type="component" value="Unassembled WGS sequence"/>
</dbReference>
<dbReference type="EMBL" id="LGGH01000077">
    <property type="protein sequence ID" value="KUK67707.1"/>
    <property type="molecule type" value="Genomic_DNA"/>
</dbReference>
<dbReference type="PIRSF" id="PIRSF002741">
    <property type="entry name" value="MppA"/>
    <property type="match status" value="1"/>
</dbReference>
<dbReference type="PANTHER" id="PTHR30290">
    <property type="entry name" value="PERIPLASMIC BINDING COMPONENT OF ABC TRANSPORTER"/>
    <property type="match status" value="1"/>
</dbReference>
<dbReference type="Gene3D" id="3.40.190.10">
    <property type="entry name" value="Periplasmic binding protein-like II"/>
    <property type="match status" value="1"/>
</dbReference>
<dbReference type="GO" id="GO:0042597">
    <property type="term" value="C:periplasmic space"/>
    <property type="evidence" value="ECO:0007669"/>
    <property type="project" value="UniProtKB-ARBA"/>
</dbReference>
<dbReference type="AlphaFoldDB" id="A0A101I761"/>
<evidence type="ECO:0000313" key="6">
    <source>
        <dbReference type="EMBL" id="KUK67707.1"/>
    </source>
</evidence>
<reference evidence="7" key="1">
    <citation type="journal article" date="2015" name="MBio">
        <title>Genome-resolved metagenomic analysis reveals roles for candidate phyla and other microbial community members in biogeochemical transformations in oil reservoirs.</title>
        <authorList>
            <person name="Hu P."/>
            <person name="Tom L."/>
            <person name="Singh A."/>
            <person name="Thomas B.C."/>
            <person name="Baker B.J."/>
            <person name="Piceno Y.M."/>
            <person name="Andersen G.L."/>
            <person name="Banfield J.F."/>
        </authorList>
    </citation>
    <scope>NUCLEOTIDE SEQUENCE [LARGE SCALE GENOMIC DNA]</scope>
    <source>
        <strain evidence="6">46_47</strain>
        <strain evidence="7">46_70</strain>
    </source>
</reference>
<evidence type="ECO:0000256" key="1">
    <source>
        <dbReference type="ARBA" id="ARBA00005695"/>
    </source>
</evidence>
<dbReference type="GO" id="GO:1904680">
    <property type="term" value="F:peptide transmembrane transporter activity"/>
    <property type="evidence" value="ECO:0007669"/>
    <property type="project" value="TreeGrafter"/>
</dbReference>
<name>A0A101I761_9BACT</name>
<dbReference type="PATRIC" id="fig|1236046.5.peg.302"/>
<accession>A0A101I761</accession>
<keyword evidence="2" id="KW-0813">Transport</keyword>
<organism evidence="7 9">
    <name type="scientific">Mesotoga infera</name>
    <dbReference type="NCBI Taxonomy" id="1236046"/>
    <lineage>
        <taxon>Bacteria</taxon>
        <taxon>Thermotogati</taxon>
        <taxon>Thermotogota</taxon>
        <taxon>Thermotogae</taxon>
        <taxon>Kosmotogales</taxon>
        <taxon>Kosmotogaceae</taxon>
        <taxon>Mesotoga</taxon>
    </lineage>
</organism>
<evidence type="ECO:0000256" key="3">
    <source>
        <dbReference type="ARBA" id="ARBA00022729"/>
    </source>
</evidence>
<dbReference type="InterPro" id="IPR000914">
    <property type="entry name" value="SBP_5_dom"/>
</dbReference>
<gene>
    <name evidence="6" type="ORF">XD86_0648</name>
    <name evidence="7" type="ORF">XE02_0718</name>
</gene>
<dbReference type="InterPro" id="IPR030678">
    <property type="entry name" value="Peptide/Ni-bd"/>
</dbReference>
<dbReference type="SUPFAM" id="SSF53850">
    <property type="entry name" value="Periplasmic binding protein-like II"/>
    <property type="match status" value="1"/>
</dbReference>
<comment type="caution">
    <text evidence="7">The sequence shown here is derived from an EMBL/GenBank/DDBJ whole genome shotgun (WGS) entry which is preliminary data.</text>
</comment>
<evidence type="ECO:0000256" key="4">
    <source>
        <dbReference type="SAM" id="SignalP"/>
    </source>
</evidence>
<evidence type="ECO:0000313" key="7">
    <source>
        <dbReference type="EMBL" id="KUK90046.1"/>
    </source>
</evidence>
<dbReference type="GO" id="GO:0043190">
    <property type="term" value="C:ATP-binding cassette (ABC) transporter complex"/>
    <property type="evidence" value="ECO:0007669"/>
    <property type="project" value="InterPro"/>
</dbReference>
<comment type="similarity">
    <text evidence="1">Belongs to the bacterial solute-binding protein 5 family.</text>
</comment>
<feature type="chain" id="PRO_5014243515" evidence="4">
    <location>
        <begin position="20"/>
        <end position="574"/>
    </location>
</feature>
<evidence type="ECO:0000313" key="9">
    <source>
        <dbReference type="Proteomes" id="UP000055014"/>
    </source>
</evidence>
<feature type="domain" description="Solute-binding protein family 5" evidence="5">
    <location>
        <begin position="81"/>
        <end position="460"/>
    </location>
</feature>
<dbReference type="EMBL" id="LGGW01000054">
    <property type="protein sequence ID" value="KUK90046.1"/>
    <property type="molecule type" value="Genomic_DNA"/>
</dbReference>
<protein>
    <submittedName>
        <fullName evidence="7">ABC-type dipeptide transport system, periplasmic component</fullName>
    </submittedName>
</protein>
<feature type="signal peptide" evidence="4">
    <location>
        <begin position="1"/>
        <end position="19"/>
    </location>
</feature>
<reference evidence="8 9" key="2">
    <citation type="journal article" date="2015" name="MBio">
        <title>Genome-Resolved Metagenomic Analysis Reveals Roles for Candidate Phyla and Other Microbial Community Members in Biogeochemical Transformations in Oil Reservoirs.</title>
        <authorList>
            <person name="Hu P."/>
            <person name="Tom L."/>
            <person name="Singh A."/>
            <person name="Thomas B.C."/>
            <person name="Baker B.J."/>
            <person name="Piceno Y.M."/>
            <person name="Andersen G.L."/>
            <person name="Banfield J.F."/>
        </authorList>
    </citation>
    <scope>NUCLEOTIDE SEQUENCE [LARGE SCALE GENOMIC DNA]</scope>
</reference>
<evidence type="ECO:0000256" key="2">
    <source>
        <dbReference type="ARBA" id="ARBA00022448"/>
    </source>
</evidence>
<dbReference type="Pfam" id="PF00496">
    <property type="entry name" value="SBP_bac_5"/>
    <property type="match status" value="1"/>
</dbReference>
<dbReference type="PANTHER" id="PTHR30290:SF9">
    <property type="entry name" value="OLIGOPEPTIDE-BINDING PROTEIN APPA"/>
    <property type="match status" value="1"/>
</dbReference>
<dbReference type="GO" id="GO:0015833">
    <property type="term" value="P:peptide transport"/>
    <property type="evidence" value="ECO:0007669"/>
    <property type="project" value="TreeGrafter"/>
</dbReference>
<dbReference type="InterPro" id="IPR039424">
    <property type="entry name" value="SBP_5"/>
</dbReference>
<dbReference type="CDD" id="cd08500">
    <property type="entry name" value="PBP2_NikA_DppA_OppA_like_4"/>
    <property type="match status" value="1"/>
</dbReference>
<evidence type="ECO:0000259" key="5">
    <source>
        <dbReference type="Pfam" id="PF00496"/>
    </source>
</evidence>
<evidence type="ECO:0000313" key="8">
    <source>
        <dbReference type="Proteomes" id="UP000054260"/>
    </source>
</evidence>
<sequence>MKKLLVLLVVLIAAGMLFAAPEYHVEETWNGKPGGTFYYWGLGDPKTFNYDWAQETSSTDPLGFILGTLIEADEGGMPSLPGLAKDWWFSDDGLTFFVQIREGIQWSDGAPFTLDDVYWTFVNVSFVPENTANGNGSYLDSNDQLPVVEIVDDTTISFTWTVPQVTALRQIGFRPIMPKHVLEEVVANGTYPEFWTIADFDKLVGMGPFVIADYVEGVRIVFERNPYYWKVDGNGVRLPYFDKLNYELLADQNTSLLRFEAGEIDLYGPTAEQFPRLAEMAAEKGWITGVGGPALGSQFVTFNFNSTDPVKREWFRNDGFRRAFVYAMDRDAIIESLYNGLGSPLYGPVSPSSGFYNPEIEKFAYKYSITRARLELKRGGFDWLPDGTCVDANGNPVEFTLLTNAGNVVREAICNIIVDGAAKLGIKVNFRPIDFNTVVSRLTDATYEAVVIGLTGSVDPGTGWNVYRLDGGLHFWNYPPDYNPDDHITEDMYILPDWEKRVDEIFRLQTSAVDPQDRYDLFAEFQMLFAEYQPVVFTIAQNFLYVYKNNIKMPVEKLTPATGLLFQLEGWWKE</sequence>
<dbReference type="Gene3D" id="3.10.105.10">
    <property type="entry name" value="Dipeptide-binding Protein, Domain 3"/>
    <property type="match status" value="1"/>
</dbReference>
<dbReference type="Proteomes" id="UP000055014">
    <property type="component" value="Unassembled WGS sequence"/>
</dbReference>